<evidence type="ECO:0000259" key="1">
    <source>
        <dbReference type="PROSITE" id="PS50943"/>
    </source>
</evidence>
<reference evidence="2 3" key="1">
    <citation type="submission" date="2024-09" db="EMBL/GenBank/DDBJ databases">
        <authorList>
            <person name="Makale K.P.P."/>
            <person name="Makhzoum A."/>
            <person name="Rantong G."/>
            <person name="Rahube T.O."/>
        </authorList>
    </citation>
    <scope>NUCLEOTIDE SEQUENCE [LARGE SCALE GENOMIC DNA]</scope>
    <source>
        <strain evidence="2 3">KM_D13</strain>
    </source>
</reference>
<dbReference type="SMART" id="SM00530">
    <property type="entry name" value="HTH_XRE"/>
    <property type="match status" value="2"/>
</dbReference>
<sequence length="179" mass="20525">MSIVENIKKLCKERGTAIPKLGVELGFGNGAIYNWDKSSPSIDKIQKVAEYFKVPVDVVLYGFELTRFEEMFRIIMNKRTCEQFAADTGIDLDTVENYAMGITTEQPSLELVKKIANSNPYKMIVEDDSLFSAAGYPDKNKYEPETIAAHHDGDDWTEEELEDIKKFKEFLKSKRKHQE</sequence>
<evidence type="ECO:0000313" key="2">
    <source>
        <dbReference type="EMBL" id="MFB0845733.1"/>
    </source>
</evidence>
<keyword evidence="3" id="KW-1185">Reference proteome</keyword>
<dbReference type="InterPro" id="IPR010982">
    <property type="entry name" value="Lambda_DNA-bd_dom_sf"/>
</dbReference>
<dbReference type="InterPro" id="IPR001387">
    <property type="entry name" value="Cro/C1-type_HTH"/>
</dbReference>
<comment type="caution">
    <text evidence="2">The sequence shown here is derived from an EMBL/GenBank/DDBJ whole genome shotgun (WGS) entry which is preliminary data.</text>
</comment>
<feature type="domain" description="HTH cro/C1-type" evidence="1">
    <location>
        <begin position="36"/>
        <end position="59"/>
    </location>
</feature>
<dbReference type="EMBL" id="JBHDLN010000016">
    <property type="protein sequence ID" value="MFB0845733.1"/>
    <property type="molecule type" value="Genomic_DNA"/>
</dbReference>
<dbReference type="Gene3D" id="1.10.260.40">
    <property type="entry name" value="lambda repressor-like DNA-binding domains"/>
    <property type="match status" value="1"/>
</dbReference>
<dbReference type="Proteomes" id="UP001575622">
    <property type="component" value="Unassembled WGS sequence"/>
</dbReference>
<dbReference type="RefSeq" id="WP_373955781.1">
    <property type="nucleotide sequence ID" value="NZ_JBHDLN010000016.1"/>
</dbReference>
<gene>
    <name evidence="2" type="ORF">ACEU3E_26455</name>
</gene>
<accession>A0ABV4V6N9</accession>
<organism evidence="2 3">
    <name type="scientific">Paenibacillus oleatilyticus</name>
    <dbReference type="NCBI Taxonomy" id="2594886"/>
    <lineage>
        <taxon>Bacteria</taxon>
        <taxon>Bacillati</taxon>
        <taxon>Bacillota</taxon>
        <taxon>Bacilli</taxon>
        <taxon>Bacillales</taxon>
        <taxon>Paenibacillaceae</taxon>
        <taxon>Paenibacillus</taxon>
    </lineage>
</organism>
<dbReference type="PROSITE" id="PS50943">
    <property type="entry name" value="HTH_CROC1"/>
    <property type="match status" value="1"/>
</dbReference>
<name>A0ABV4V6N9_9BACL</name>
<dbReference type="SUPFAM" id="SSF47413">
    <property type="entry name" value="lambda repressor-like DNA-binding domains"/>
    <property type="match status" value="1"/>
</dbReference>
<evidence type="ECO:0000313" key="3">
    <source>
        <dbReference type="Proteomes" id="UP001575622"/>
    </source>
</evidence>
<protein>
    <submittedName>
        <fullName evidence="2">Helix-turn-helix domain-containing protein</fullName>
    </submittedName>
</protein>
<proteinExistence type="predicted"/>